<gene>
    <name evidence="1" type="ORF">MNB_SM-7-1189</name>
</gene>
<dbReference type="AlphaFoldDB" id="A0A1W1BER1"/>
<sequence length="37" mass="4386">MFLIRLTPREAVISRRWAIFSMKFAVESASHKKSDEF</sequence>
<proteinExistence type="predicted"/>
<name>A0A1W1BER1_9ZZZZ</name>
<dbReference type="EMBL" id="FPHB01000020">
    <property type="protein sequence ID" value="SFV51975.1"/>
    <property type="molecule type" value="Genomic_DNA"/>
</dbReference>
<evidence type="ECO:0000313" key="1">
    <source>
        <dbReference type="EMBL" id="SFV51975.1"/>
    </source>
</evidence>
<protein>
    <submittedName>
        <fullName evidence="1">Uncharacterized protein</fullName>
    </submittedName>
</protein>
<organism evidence="1">
    <name type="scientific">hydrothermal vent metagenome</name>
    <dbReference type="NCBI Taxonomy" id="652676"/>
    <lineage>
        <taxon>unclassified sequences</taxon>
        <taxon>metagenomes</taxon>
        <taxon>ecological metagenomes</taxon>
    </lineage>
</organism>
<reference evidence="1" key="1">
    <citation type="submission" date="2016-10" db="EMBL/GenBank/DDBJ databases">
        <authorList>
            <person name="de Groot N.N."/>
        </authorList>
    </citation>
    <scope>NUCLEOTIDE SEQUENCE</scope>
</reference>
<accession>A0A1W1BER1</accession>